<dbReference type="AlphaFoldDB" id="I2NPY5"/>
<dbReference type="PATRIC" id="fig|1095743.3.peg.97"/>
<evidence type="ECO:0000313" key="2">
    <source>
        <dbReference type="Proteomes" id="UP000003345"/>
    </source>
</evidence>
<dbReference type="EMBL" id="AJMU01000006">
    <property type="protein sequence ID" value="EIG27896.1"/>
    <property type="molecule type" value="Genomic_DNA"/>
</dbReference>
<dbReference type="Proteomes" id="UP000003345">
    <property type="component" value="Unassembled WGS sequence"/>
</dbReference>
<name>I2NPY5_9PAST</name>
<proteinExistence type="predicted"/>
<evidence type="ECO:0000313" key="1">
    <source>
        <dbReference type="EMBL" id="EIG27896.1"/>
    </source>
</evidence>
<organism evidence="1 2">
    <name type="scientific">Haemophilus paraphrohaemolyticus HK411</name>
    <dbReference type="NCBI Taxonomy" id="1095743"/>
    <lineage>
        <taxon>Bacteria</taxon>
        <taxon>Pseudomonadati</taxon>
        <taxon>Pseudomonadota</taxon>
        <taxon>Gammaproteobacteria</taxon>
        <taxon>Pasteurellales</taxon>
        <taxon>Pasteurellaceae</taxon>
        <taxon>Haemophilus</taxon>
    </lineage>
</organism>
<sequence>MTERANYTGLNRSIKQKHKIQAVKFKKRFANFIARRFLKNSVNLRNRLLYLILRILNEYSHYW</sequence>
<protein>
    <submittedName>
        <fullName evidence="1">Uncharacterized protein</fullName>
    </submittedName>
</protein>
<reference evidence="1 2" key="1">
    <citation type="submission" date="2012-04" db="EMBL/GenBank/DDBJ databases">
        <authorList>
            <person name="Harkins D.M."/>
            <person name="Madupu R."/>
            <person name="Durkin A.S."/>
            <person name="Torralba M."/>
            <person name="Methe B."/>
            <person name="Sutton G.G."/>
            <person name="Nelson K.E."/>
        </authorList>
    </citation>
    <scope>NUCLEOTIDE SEQUENCE [LARGE SCALE GENOMIC DNA]</scope>
    <source>
        <strain evidence="1 2">HK411</strain>
    </source>
</reference>
<accession>I2NPY5</accession>
<comment type="caution">
    <text evidence="1">The sequence shown here is derived from an EMBL/GenBank/DDBJ whole genome shotgun (WGS) entry which is preliminary data.</text>
</comment>
<gene>
    <name evidence="1" type="ORF">HMPREF1054_0979</name>
</gene>